<reference evidence="6 7" key="1">
    <citation type="submission" date="2015-01" db="EMBL/GenBank/DDBJ databases">
        <title>The Genome Sequence of Capronia semiimmersa CBS27337.</title>
        <authorList>
            <consortium name="The Broad Institute Genomics Platform"/>
            <person name="Cuomo C."/>
            <person name="de Hoog S."/>
            <person name="Gorbushina A."/>
            <person name="Stielow B."/>
            <person name="Teixiera M."/>
            <person name="Abouelleil A."/>
            <person name="Chapman S.B."/>
            <person name="Priest M."/>
            <person name="Young S.K."/>
            <person name="Wortman J."/>
            <person name="Nusbaum C."/>
            <person name="Birren B."/>
        </authorList>
    </citation>
    <scope>NUCLEOTIDE SEQUENCE [LARGE SCALE GENOMIC DNA]</scope>
    <source>
        <strain evidence="6 7">CBS 27337</strain>
    </source>
</reference>
<evidence type="ECO:0000313" key="7">
    <source>
        <dbReference type="Proteomes" id="UP000054266"/>
    </source>
</evidence>
<gene>
    <name evidence="6" type="ORF">PV04_07772</name>
</gene>
<dbReference type="GO" id="GO:0016020">
    <property type="term" value="C:membrane"/>
    <property type="evidence" value="ECO:0007669"/>
    <property type="project" value="UniProtKB-SubCell"/>
</dbReference>
<dbReference type="EMBL" id="KN846960">
    <property type="protein sequence ID" value="KIW65517.1"/>
    <property type="molecule type" value="Genomic_DNA"/>
</dbReference>
<dbReference type="Pfam" id="PF00083">
    <property type="entry name" value="Sugar_tr"/>
    <property type="match status" value="1"/>
</dbReference>
<dbReference type="HOGENOM" id="CLU_1970258_0_0_1"/>
<keyword evidence="3 5" id="KW-1133">Transmembrane helix</keyword>
<dbReference type="Gene3D" id="1.20.1250.20">
    <property type="entry name" value="MFS general substrate transporter like domains"/>
    <property type="match status" value="1"/>
</dbReference>
<evidence type="ECO:0000256" key="5">
    <source>
        <dbReference type="SAM" id="Phobius"/>
    </source>
</evidence>
<evidence type="ECO:0000256" key="3">
    <source>
        <dbReference type="ARBA" id="ARBA00022989"/>
    </source>
</evidence>
<feature type="transmembrane region" description="Helical" evidence="5">
    <location>
        <begin position="79"/>
        <end position="99"/>
    </location>
</feature>
<evidence type="ECO:0000313" key="6">
    <source>
        <dbReference type="EMBL" id="KIW65517.1"/>
    </source>
</evidence>
<evidence type="ECO:0000256" key="1">
    <source>
        <dbReference type="ARBA" id="ARBA00004141"/>
    </source>
</evidence>
<dbReference type="GO" id="GO:0005351">
    <property type="term" value="F:carbohydrate:proton symporter activity"/>
    <property type="evidence" value="ECO:0007669"/>
    <property type="project" value="TreeGrafter"/>
</dbReference>
<evidence type="ECO:0000256" key="2">
    <source>
        <dbReference type="ARBA" id="ARBA00022692"/>
    </source>
</evidence>
<proteinExistence type="predicted"/>
<accession>A0A0D2DTW8</accession>
<dbReference type="InterPro" id="IPR050360">
    <property type="entry name" value="MFS_Sugar_Transporters"/>
</dbReference>
<dbReference type="Proteomes" id="UP000054266">
    <property type="component" value="Unassembled WGS sequence"/>
</dbReference>
<name>A0A0D2DTW8_9EURO</name>
<keyword evidence="4 5" id="KW-0472">Membrane</keyword>
<keyword evidence="7" id="KW-1185">Reference proteome</keyword>
<sequence>MHLQMDACHFIVGGILSASESVPGGVGGNPMVVIQATGGKANTVIAFCYLLIIIYAPTLAPVAWIYAAEVWSLETRATAMGIAALGNWLFNFAPGLGVADIPPGFQNIKCGLFFVSGVLRIRGAIQF</sequence>
<keyword evidence="2 5" id="KW-0812">Transmembrane</keyword>
<evidence type="ECO:0000256" key="4">
    <source>
        <dbReference type="ARBA" id="ARBA00023136"/>
    </source>
</evidence>
<dbReference type="InterPro" id="IPR005828">
    <property type="entry name" value="MFS_sugar_transport-like"/>
</dbReference>
<dbReference type="AlphaFoldDB" id="A0A0D2DTW8"/>
<comment type="subcellular location">
    <subcellularLocation>
        <location evidence="1">Membrane</location>
        <topology evidence="1">Multi-pass membrane protein</topology>
    </subcellularLocation>
</comment>
<dbReference type="PANTHER" id="PTHR48022:SF47">
    <property type="entry name" value="MAJOR FACILITATOR SUPERFAMILY (MFS) PROFILE DOMAIN-CONTAINING PROTEIN"/>
    <property type="match status" value="1"/>
</dbReference>
<organism evidence="6 7">
    <name type="scientific">Phialophora macrospora</name>
    <dbReference type="NCBI Taxonomy" id="1851006"/>
    <lineage>
        <taxon>Eukaryota</taxon>
        <taxon>Fungi</taxon>
        <taxon>Dikarya</taxon>
        <taxon>Ascomycota</taxon>
        <taxon>Pezizomycotina</taxon>
        <taxon>Eurotiomycetes</taxon>
        <taxon>Chaetothyriomycetidae</taxon>
        <taxon>Chaetothyriales</taxon>
        <taxon>Herpotrichiellaceae</taxon>
        <taxon>Phialophora</taxon>
    </lineage>
</organism>
<protein>
    <recommendedName>
        <fullName evidence="8">Major facilitator superfamily (MFS) profile domain-containing protein</fullName>
    </recommendedName>
</protein>
<dbReference type="InterPro" id="IPR036259">
    <property type="entry name" value="MFS_trans_sf"/>
</dbReference>
<feature type="transmembrane region" description="Helical" evidence="5">
    <location>
        <begin position="44"/>
        <end position="67"/>
    </location>
</feature>
<evidence type="ECO:0008006" key="8">
    <source>
        <dbReference type="Google" id="ProtNLM"/>
    </source>
</evidence>
<dbReference type="PANTHER" id="PTHR48022">
    <property type="entry name" value="PLASTIDIC GLUCOSE TRANSPORTER 4"/>
    <property type="match status" value="1"/>
</dbReference>